<accession>A0AAE0GK95</accession>
<sequence>MFDRFRRRLSVSEATTSPICGQASDAPYRKRAQAVSAIESKEKPCIPATDAAPAPDNPDDTLRQLISCKVKLAEVSLQKEELESEVRLLREHLQETQEELEAFRDRLRHDDTIRAAGGSSVEQHFNVQGHLPPGVEARIQSCAKASISGGAERPSSLRVNLEWRPRADSEWLPSASSHEPGRWVAVPPKRTGQNRHCEALTLPARSPRFWPSLPTPTPRRPKAHPKAFVKSFTEAFSPQSFPPAAGTPTAGKPPLMPRAVSIRGQHALEPADVQLCEGVSIFLTLAPHVRRTMLAYLTVKHYQPGEAIYKCGDVAQMLYILKSGDVVETADGNAHDGDPLPSAMQRLAVGDLFGEREVLDSLRKGAEGSWEQAEDGGCETGTAPRHTTACKAMTTASCLTMSVKCFRETLRNTALLQESTSSVVSFFKEKGDDMELTTLVNAMRGKVESAETRAEYLAVLRGFSLDMQTLPLGEAQHGGGFGTDPDQLRKDLVRETGIFVNGTWWPLGGLETGMEQFQEALYYSLECQGKRVSYVKQRRKSVLLERERSGSDLVTQMSALASTPTPLQRHRRTQSLESVQQLTVDVNNLVTEIPEQTACADVTDQEELARSSMVAVAVERVMFACCRTLSGGDSYLVVNQARLAFSAPFYPHLRPREPHRPAQLEGSTLLARRPHLALQYALGLALSSRLSLALRRNNRFDSFGSGVQLFANAAVTVTPESRLAPPVRISMLSSRLVSVESVDVFKVTHFADDGTDECWCHIYTAVVDEIDFAKGVDGSISDRHMSISYVEAPVTAEELSPRPNPPREGQEREDNIKMALPHDVAASGLQIERGSSI</sequence>
<dbReference type="AlphaFoldDB" id="A0AAE0GK95"/>
<organism evidence="4 5">
    <name type="scientific">Cymbomonas tetramitiformis</name>
    <dbReference type="NCBI Taxonomy" id="36881"/>
    <lineage>
        <taxon>Eukaryota</taxon>
        <taxon>Viridiplantae</taxon>
        <taxon>Chlorophyta</taxon>
        <taxon>Pyramimonadophyceae</taxon>
        <taxon>Pyramimonadales</taxon>
        <taxon>Pyramimonadaceae</taxon>
        <taxon>Cymbomonas</taxon>
    </lineage>
</organism>
<reference evidence="4 5" key="1">
    <citation type="journal article" date="2015" name="Genome Biol. Evol.">
        <title>Comparative Genomics of a Bacterivorous Green Alga Reveals Evolutionary Causalities and Consequences of Phago-Mixotrophic Mode of Nutrition.</title>
        <authorList>
            <person name="Burns J.A."/>
            <person name="Paasch A."/>
            <person name="Narechania A."/>
            <person name="Kim E."/>
        </authorList>
    </citation>
    <scope>NUCLEOTIDE SEQUENCE [LARGE SCALE GENOMIC DNA]</scope>
    <source>
        <strain evidence="4 5">PLY_AMNH</strain>
    </source>
</reference>
<feature type="domain" description="Cyclic nucleotide-binding" evidence="3">
    <location>
        <begin position="281"/>
        <end position="418"/>
    </location>
</feature>
<evidence type="ECO:0000259" key="3">
    <source>
        <dbReference type="PROSITE" id="PS50042"/>
    </source>
</evidence>
<evidence type="ECO:0000256" key="2">
    <source>
        <dbReference type="SAM" id="MobiDB-lite"/>
    </source>
</evidence>
<feature type="region of interest" description="Disordered" evidence="2">
    <location>
        <begin position="794"/>
        <end position="815"/>
    </location>
</feature>
<feature type="region of interest" description="Disordered" evidence="2">
    <location>
        <begin position="169"/>
        <end position="192"/>
    </location>
</feature>
<comment type="caution">
    <text evidence="4">The sequence shown here is derived from an EMBL/GenBank/DDBJ whole genome shotgun (WGS) entry which is preliminary data.</text>
</comment>
<dbReference type="InterPro" id="IPR000595">
    <property type="entry name" value="cNMP-bd_dom"/>
</dbReference>
<keyword evidence="1" id="KW-0175">Coiled coil</keyword>
<gene>
    <name evidence="4" type="ORF">CYMTET_12513</name>
</gene>
<dbReference type="InterPro" id="IPR014710">
    <property type="entry name" value="RmlC-like_jellyroll"/>
</dbReference>
<feature type="coiled-coil region" evidence="1">
    <location>
        <begin position="65"/>
        <end position="106"/>
    </location>
</feature>
<proteinExistence type="predicted"/>
<dbReference type="SMART" id="SM00100">
    <property type="entry name" value="cNMP"/>
    <property type="match status" value="1"/>
</dbReference>
<dbReference type="SUPFAM" id="SSF51206">
    <property type="entry name" value="cAMP-binding domain-like"/>
    <property type="match status" value="1"/>
</dbReference>
<dbReference type="InterPro" id="IPR018490">
    <property type="entry name" value="cNMP-bd_dom_sf"/>
</dbReference>
<dbReference type="PROSITE" id="PS50042">
    <property type="entry name" value="CNMP_BINDING_3"/>
    <property type="match status" value="1"/>
</dbReference>
<protein>
    <recommendedName>
        <fullName evidence="3">Cyclic nucleotide-binding domain-containing protein</fullName>
    </recommendedName>
</protein>
<keyword evidence="5" id="KW-1185">Reference proteome</keyword>
<evidence type="ECO:0000313" key="5">
    <source>
        <dbReference type="Proteomes" id="UP001190700"/>
    </source>
</evidence>
<dbReference type="Proteomes" id="UP001190700">
    <property type="component" value="Unassembled WGS sequence"/>
</dbReference>
<dbReference type="CDD" id="cd00038">
    <property type="entry name" value="CAP_ED"/>
    <property type="match status" value="1"/>
</dbReference>
<evidence type="ECO:0000256" key="1">
    <source>
        <dbReference type="SAM" id="Coils"/>
    </source>
</evidence>
<dbReference type="EMBL" id="LGRX02004764">
    <property type="protein sequence ID" value="KAK3279611.1"/>
    <property type="molecule type" value="Genomic_DNA"/>
</dbReference>
<evidence type="ECO:0000313" key="4">
    <source>
        <dbReference type="EMBL" id="KAK3279611.1"/>
    </source>
</evidence>
<dbReference type="Gene3D" id="2.60.120.10">
    <property type="entry name" value="Jelly Rolls"/>
    <property type="match status" value="1"/>
</dbReference>
<name>A0AAE0GK95_9CHLO</name>